<evidence type="ECO:0008006" key="4">
    <source>
        <dbReference type="Google" id="ProtNLM"/>
    </source>
</evidence>
<feature type="region of interest" description="Disordered" evidence="1">
    <location>
        <begin position="1"/>
        <end position="21"/>
    </location>
</feature>
<dbReference type="Proteomes" id="UP001501266">
    <property type="component" value="Unassembled WGS sequence"/>
</dbReference>
<sequence length="328" mass="33481">MPEFAMPPERASSAERPARTAKRRRRVAGAVLAALVVIGGSTAAIVQAVQRDADAAAAGALTAAALEYLGAISEGGGDAATAMVPVDGPAPLLGDAALVAAVGIQDLGVEGVEVDGDAATVVVQFRAGEQRVERRLEAVRDGGSWRLTTTVAERVVLDSAGLGALPEQLGASVDLVEGTLLYPGVYRTESFEHGIVTVEAATVVVDGDPGTAQPREPPRWRVPGGVLDEARALALSHATACQATGACAVPSGALLGLGDQATVDLGPDSAVEFVVPLRVLRDGTGEPTQLEVGVRARATAWAGIDWQCSAPIPRGSEPPAERAWEPCA</sequence>
<protein>
    <recommendedName>
        <fullName evidence="4">DUF4878 domain-containing protein</fullName>
    </recommendedName>
</protein>
<keyword evidence="3" id="KW-1185">Reference proteome</keyword>
<name>A0ABN1YXL0_9MICO</name>
<evidence type="ECO:0000313" key="3">
    <source>
        <dbReference type="Proteomes" id="UP001501266"/>
    </source>
</evidence>
<accession>A0ABN1YXL0</accession>
<dbReference type="EMBL" id="BAAAKK010000005">
    <property type="protein sequence ID" value="GAA1424937.1"/>
    <property type="molecule type" value="Genomic_DNA"/>
</dbReference>
<comment type="caution">
    <text evidence="2">The sequence shown here is derived from an EMBL/GenBank/DDBJ whole genome shotgun (WGS) entry which is preliminary data.</text>
</comment>
<gene>
    <name evidence="2" type="ORF">GCM10009640_22280</name>
</gene>
<evidence type="ECO:0000313" key="2">
    <source>
        <dbReference type="EMBL" id="GAA1424937.1"/>
    </source>
</evidence>
<evidence type="ECO:0000256" key="1">
    <source>
        <dbReference type="SAM" id="MobiDB-lite"/>
    </source>
</evidence>
<organism evidence="2 3">
    <name type="scientific">Agrococcus citreus</name>
    <dbReference type="NCBI Taxonomy" id="84643"/>
    <lineage>
        <taxon>Bacteria</taxon>
        <taxon>Bacillati</taxon>
        <taxon>Actinomycetota</taxon>
        <taxon>Actinomycetes</taxon>
        <taxon>Micrococcales</taxon>
        <taxon>Microbacteriaceae</taxon>
        <taxon>Agrococcus</taxon>
    </lineage>
</organism>
<reference evidence="2 3" key="1">
    <citation type="journal article" date="2019" name="Int. J. Syst. Evol. Microbiol.">
        <title>The Global Catalogue of Microorganisms (GCM) 10K type strain sequencing project: providing services to taxonomists for standard genome sequencing and annotation.</title>
        <authorList>
            <consortium name="The Broad Institute Genomics Platform"/>
            <consortium name="The Broad Institute Genome Sequencing Center for Infectious Disease"/>
            <person name="Wu L."/>
            <person name="Ma J."/>
        </authorList>
    </citation>
    <scope>NUCLEOTIDE SEQUENCE [LARGE SCALE GENOMIC DNA]</scope>
    <source>
        <strain evidence="2 3">JCM 12398</strain>
    </source>
</reference>
<proteinExistence type="predicted"/>